<dbReference type="Gene3D" id="1.20.272.10">
    <property type="match status" value="1"/>
</dbReference>
<dbReference type="NCBIfam" id="NF004046">
    <property type="entry name" value="PRK05563.1"/>
    <property type="match status" value="1"/>
</dbReference>
<dbReference type="InterPro" id="IPR050238">
    <property type="entry name" value="DNA_Rep/Repair_Clamp_Loader"/>
</dbReference>
<dbReference type="Pfam" id="PF12169">
    <property type="entry name" value="DNA_pol3_gamma3"/>
    <property type="match status" value="1"/>
</dbReference>
<evidence type="ECO:0000259" key="13">
    <source>
        <dbReference type="SMART" id="SM00382"/>
    </source>
</evidence>
<dbReference type="SUPFAM" id="SSF52540">
    <property type="entry name" value="P-loop containing nucleoside triphosphate hydrolases"/>
    <property type="match status" value="1"/>
</dbReference>
<dbReference type="GO" id="GO:0006261">
    <property type="term" value="P:DNA-templated DNA replication"/>
    <property type="evidence" value="ECO:0007669"/>
    <property type="project" value="TreeGrafter"/>
</dbReference>
<dbReference type="PANTHER" id="PTHR11669:SF0">
    <property type="entry name" value="PROTEIN STICHEL-LIKE 2"/>
    <property type="match status" value="1"/>
</dbReference>
<dbReference type="Gene3D" id="3.40.50.300">
    <property type="entry name" value="P-loop containing nucleotide triphosphate hydrolases"/>
    <property type="match status" value="1"/>
</dbReference>
<evidence type="ECO:0000256" key="6">
    <source>
        <dbReference type="ARBA" id="ARBA00022741"/>
    </source>
</evidence>
<organism evidence="14 15">
    <name type="scientific">Desulfolithobacter dissulfuricans</name>
    <dbReference type="NCBI Taxonomy" id="2795293"/>
    <lineage>
        <taxon>Bacteria</taxon>
        <taxon>Pseudomonadati</taxon>
        <taxon>Thermodesulfobacteriota</taxon>
        <taxon>Desulfobulbia</taxon>
        <taxon>Desulfobulbales</taxon>
        <taxon>Desulfobulbaceae</taxon>
        <taxon>Desulfolithobacter</taxon>
    </lineage>
</organism>
<feature type="region of interest" description="Disordered" evidence="12">
    <location>
        <begin position="384"/>
        <end position="474"/>
    </location>
</feature>
<dbReference type="PANTHER" id="PTHR11669">
    <property type="entry name" value="REPLICATION FACTOR C / DNA POLYMERASE III GAMMA-TAU SUBUNIT"/>
    <property type="match status" value="1"/>
</dbReference>
<dbReference type="CDD" id="cd18137">
    <property type="entry name" value="HLD_clamp_pol_III_gamma_tau"/>
    <property type="match status" value="1"/>
</dbReference>
<dbReference type="RefSeq" id="WP_267926176.1">
    <property type="nucleotide sequence ID" value="NZ_AP024233.1"/>
</dbReference>
<comment type="subunit">
    <text evidence="11">DNA polymerase III contains a core (composed of alpha, epsilon and theta chains) that associates with a tau subunit. This core dimerizes to form the POLIII' complex. PolIII' associates with the gamma complex (composed of gamma, delta, delta', psi and chi chains) and with the beta chain to form the complete DNA polymerase III complex.</text>
</comment>
<keyword evidence="6 11" id="KW-0547">Nucleotide-binding</keyword>
<dbReference type="Pfam" id="PF22608">
    <property type="entry name" value="DNAX_ATPase_lid"/>
    <property type="match status" value="1"/>
</dbReference>
<keyword evidence="15" id="KW-1185">Reference proteome</keyword>
<dbReference type="EC" id="2.7.7.7" evidence="11"/>
<dbReference type="Proteomes" id="UP001063350">
    <property type="component" value="Chromosome"/>
</dbReference>
<reference evidence="14" key="1">
    <citation type="submission" date="2020-12" db="EMBL/GenBank/DDBJ databases">
        <title>Desulfobium dissulfuricans gen. nov., sp. nov., a novel mesophilic, sulfate-reducing bacterium isolated from a deep-sea hydrothermal vent.</title>
        <authorList>
            <person name="Hashimoto Y."/>
            <person name="Tame A."/>
            <person name="Sawayama S."/>
            <person name="Miyazaki J."/>
            <person name="Takai K."/>
            <person name="Nakagawa S."/>
        </authorList>
    </citation>
    <scope>NUCLEOTIDE SEQUENCE</scope>
    <source>
        <strain evidence="14">GF1</strain>
    </source>
</reference>
<dbReference type="FunFam" id="3.40.50.300:FF:000014">
    <property type="entry name" value="DNA polymerase III subunit gamma/tau"/>
    <property type="match status" value="1"/>
</dbReference>
<gene>
    <name evidence="11 14" type="primary">dnaX</name>
    <name evidence="14" type="ORF">GF1_18010</name>
</gene>
<accession>A0A915UAD2</accession>
<evidence type="ECO:0000256" key="4">
    <source>
        <dbReference type="ARBA" id="ARBA00022705"/>
    </source>
</evidence>
<evidence type="ECO:0000256" key="3">
    <source>
        <dbReference type="ARBA" id="ARBA00022695"/>
    </source>
</evidence>
<protein>
    <recommendedName>
        <fullName evidence="11">DNA polymerase III subunit gamma/tau</fullName>
        <ecNumber evidence="11">2.7.7.7</ecNumber>
    </recommendedName>
</protein>
<feature type="compositionally biased region" description="Polar residues" evidence="12">
    <location>
        <begin position="402"/>
        <end position="415"/>
    </location>
</feature>
<evidence type="ECO:0000313" key="14">
    <source>
        <dbReference type="EMBL" id="BCO09425.1"/>
    </source>
</evidence>
<dbReference type="KEGG" id="ddu:GF1_18010"/>
<dbReference type="GO" id="GO:0009360">
    <property type="term" value="C:DNA polymerase III complex"/>
    <property type="evidence" value="ECO:0007669"/>
    <property type="project" value="InterPro"/>
</dbReference>
<dbReference type="GO" id="GO:0003887">
    <property type="term" value="F:DNA-directed DNA polymerase activity"/>
    <property type="evidence" value="ECO:0007669"/>
    <property type="project" value="UniProtKB-KW"/>
</dbReference>
<dbReference type="GO" id="GO:0046872">
    <property type="term" value="F:metal ion binding"/>
    <property type="evidence" value="ECO:0007669"/>
    <property type="project" value="UniProtKB-KW"/>
</dbReference>
<dbReference type="InterPro" id="IPR012763">
    <property type="entry name" value="DNA_pol_III_sug/sutau_N"/>
</dbReference>
<comment type="catalytic activity">
    <reaction evidence="10 11">
        <text>DNA(n) + a 2'-deoxyribonucleoside 5'-triphosphate = DNA(n+1) + diphosphate</text>
        <dbReference type="Rhea" id="RHEA:22508"/>
        <dbReference type="Rhea" id="RHEA-COMP:17339"/>
        <dbReference type="Rhea" id="RHEA-COMP:17340"/>
        <dbReference type="ChEBI" id="CHEBI:33019"/>
        <dbReference type="ChEBI" id="CHEBI:61560"/>
        <dbReference type="ChEBI" id="CHEBI:173112"/>
        <dbReference type="EC" id="2.7.7.7"/>
    </reaction>
</comment>
<evidence type="ECO:0000256" key="5">
    <source>
        <dbReference type="ARBA" id="ARBA00022723"/>
    </source>
</evidence>
<evidence type="ECO:0000256" key="12">
    <source>
        <dbReference type="SAM" id="MobiDB-lite"/>
    </source>
</evidence>
<keyword evidence="9 11" id="KW-0239">DNA-directed DNA polymerase</keyword>
<dbReference type="EMBL" id="AP024233">
    <property type="protein sequence ID" value="BCO09425.1"/>
    <property type="molecule type" value="Genomic_DNA"/>
</dbReference>
<dbReference type="Pfam" id="PF13177">
    <property type="entry name" value="DNA_pol3_delta2"/>
    <property type="match status" value="1"/>
</dbReference>
<dbReference type="Gene3D" id="1.10.8.60">
    <property type="match status" value="1"/>
</dbReference>
<evidence type="ECO:0000256" key="7">
    <source>
        <dbReference type="ARBA" id="ARBA00022833"/>
    </source>
</evidence>
<dbReference type="InterPro" id="IPR022754">
    <property type="entry name" value="DNA_pol_III_gamma-3"/>
</dbReference>
<dbReference type="InterPro" id="IPR008921">
    <property type="entry name" value="DNA_pol3_clamp-load_cplx_C"/>
</dbReference>
<keyword evidence="3 11" id="KW-0548">Nucleotidyltransferase</keyword>
<keyword evidence="8 11" id="KW-0067">ATP-binding</keyword>
<dbReference type="SMART" id="SM00382">
    <property type="entry name" value="AAA"/>
    <property type="match status" value="1"/>
</dbReference>
<dbReference type="InterPro" id="IPR027417">
    <property type="entry name" value="P-loop_NTPase"/>
</dbReference>
<evidence type="ECO:0000256" key="1">
    <source>
        <dbReference type="ARBA" id="ARBA00006360"/>
    </source>
</evidence>
<proteinExistence type="inferred from homology"/>
<keyword evidence="4 11" id="KW-0235">DNA replication</keyword>
<evidence type="ECO:0000256" key="8">
    <source>
        <dbReference type="ARBA" id="ARBA00022840"/>
    </source>
</evidence>
<dbReference type="InterPro" id="IPR045085">
    <property type="entry name" value="HLD_clamp_pol_III_gamma_tau"/>
</dbReference>
<dbReference type="SUPFAM" id="SSF48019">
    <property type="entry name" value="post-AAA+ oligomerization domain-like"/>
    <property type="match status" value="1"/>
</dbReference>
<dbReference type="AlphaFoldDB" id="A0A915UAD2"/>
<dbReference type="GO" id="GO:0005524">
    <property type="term" value="F:ATP binding"/>
    <property type="evidence" value="ECO:0007669"/>
    <property type="project" value="UniProtKB-KW"/>
</dbReference>
<dbReference type="GO" id="GO:0003677">
    <property type="term" value="F:DNA binding"/>
    <property type="evidence" value="ECO:0007669"/>
    <property type="project" value="InterPro"/>
</dbReference>
<feature type="domain" description="AAA+ ATPase" evidence="13">
    <location>
        <begin position="37"/>
        <end position="185"/>
    </location>
</feature>
<comment type="function">
    <text evidence="11">DNA polymerase III is a complex, multichain enzyme responsible for most of the replicative synthesis in bacteria. This DNA polymerase also exhibits 3' to 5' exonuclease activity.</text>
</comment>
<evidence type="ECO:0000256" key="10">
    <source>
        <dbReference type="ARBA" id="ARBA00049244"/>
    </source>
</evidence>
<keyword evidence="7" id="KW-0862">Zinc</keyword>
<evidence type="ECO:0000256" key="11">
    <source>
        <dbReference type="RuleBase" id="RU364063"/>
    </source>
</evidence>
<evidence type="ECO:0000313" key="15">
    <source>
        <dbReference type="Proteomes" id="UP001063350"/>
    </source>
</evidence>
<name>A0A915UAD2_9BACT</name>
<feature type="compositionally biased region" description="Basic and acidic residues" evidence="12">
    <location>
        <begin position="385"/>
        <end position="394"/>
    </location>
</feature>
<evidence type="ECO:0000256" key="9">
    <source>
        <dbReference type="ARBA" id="ARBA00022932"/>
    </source>
</evidence>
<dbReference type="NCBIfam" id="TIGR02397">
    <property type="entry name" value="dnaX_nterm"/>
    <property type="match status" value="1"/>
</dbReference>
<keyword evidence="2 11" id="KW-0808">Transferase</keyword>
<dbReference type="CDD" id="cd00009">
    <property type="entry name" value="AAA"/>
    <property type="match status" value="1"/>
</dbReference>
<comment type="similarity">
    <text evidence="1 11">Belongs to the DnaX/STICHEL family.</text>
</comment>
<dbReference type="InterPro" id="IPR003593">
    <property type="entry name" value="AAA+_ATPase"/>
</dbReference>
<keyword evidence="5" id="KW-0479">Metal-binding</keyword>
<evidence type="ECO:0000256" key="2">
    <source>
        <dbReference type="ARBA" id="ARBA00022679"/>
    </source>
</evidence>
<sequence length="619" mass="68911">MSYLVLARKSRPQRFAEVVGQRSVVRTLQNALAQNRVAHALIFSGVRGTGKTTLARIMAKALNCEQGPAPEPCNTCRSCREIMSGSSVDLHEVDGASNRGIQEIRELKENIRFMPTSSRFKIIIIDEVHMLTTEAFNALLKTLEEPPEHVYFMFATTELHKVPVTILSRCQRYELQRVSHGELATHFNRLADQEGVRIEPQAMRLIVRESGGSVRDGLSLLDQVFSYCGDEVLANDVVEILGLVSHEVIGELGQALLAGDLATALERLDQVYTYGMDVKRFINDLLDWFRALLICRVSREPERQLDLPAEDLEELRQCAARHSAETVSSMFDLLLESLEKVTFAARPRLALEMAFIRAVQAAEVVSVATLLERLDQALQGVELEPVAREPRPERPAATPPVSQVSTQSGTDTETTPSAPPSAPAVRQEPTSPPPAHGKKVPVQGQPDKMAQSRPVSAEDPVPDDTGVVPESGYRGRRKDVRRHWESFIGYVRERKQWMAAVLQRADGARFEEDRLIIQYTDSVDCTMLKNRENITLLTEFAMDFFQDTFRVVFHVPEGDCEVDGENGISPQQERQALANDPLVLAAVEIFNGQVGDIRVGPRFRKPLDSDARDGGDASV</sequence>